<evidence type="ECO:0000313" key="2">
    <source>
        <dbReference type="Proteomes" id="UP000826300"/>
    </source>
</evidence>
<sequence>MAKPLFTAPTRRERGFEAAAGLVKDSLRLAGEKRGFALSRLLTQWEEIVGADLARITRPVKMGYAQGGFGGTLVVLVNGAHAPMVEMQKDRLRERVNACYGYNAVSRVSFTQTSADGFAEGQAAFAPAPRKKPAPDPEVVAKAAETAAPVQDEGLRAALEVLARNVLSRAKT</sequence>
<dbReference type="InterPro" id="IPR007922">
    <property type="entry name" value="DciA-like"/>
</dbReference>
<reference evidence="1" key="1">
    <citation type="submission" date="2021-02" db="EMBL/GenBank/DDBJ databases">
        <title>Rhodobacter shimadae sp. nov., an aerobic anoxygenic phototrophic bacterium isolated from a hot spring.</title>
        <authorList>
            <person name="Muramatsu S."/>
            <person name="Haruta S."/>
            <person name="Hirose S."/>
            <person name="Hanada S."/>
        </authorList>
    </citation>
    <scope>NUCLEOTIDE SEQUENCE</scope>
    <source>
        <strain evidence="1">N10</strain>
    </source>
</reference>
<proteinExistence type="predicted"/>
<organism evidence="1 2">
    <name type="scientific">Neotabrizicola shimadae</name>
    <dbReference type="NCBI Taxonomy" id="2807096"/>
    <lineage>
        <taxon>Bacteria</taxon>
        <taxon>Pseudomonadati</taxon>
        <taxon>Pseudomonadota</taxon>
        <taxon>Alphaproteobacteria</taxon>
        <taxon>Rhodobacterales</taxon>
        <taxon>Paracoccaceae</taxon>
        <taxon>Neotabrizicola</taxon>
    </lineage>
</organism>
<name>A0A8G0ZQU6_9RHOB</name>
<dbReference type="KEGG" id="nsm:JO391_19045"/>
<dbReference type="EMBL" id="CP069370">
    <property type="protein sequence ID" value="QYZ69766.1"/>
    <property type="molecule type" value="Genomic_DNA"/>
</dbReference>
<gene>
    <name evidence="1" type="ORF">JO391_19045</name>
</gene>
<protein>
    <submittedName>
        <fullName evidence="1">DUF721 domain-containing protein</fullName>
    </submittedName>
</protein>
<keyword evidence="2" id="KW-1185">Reference proteome</keyword>
<dbReference type="RefSeq" id="WP_220661982.1">
    <property type="nucleotide sequence ID" value="NZ_CP069370.1"/>
</dbReference>
<accession>A0A8G0ZQU6</accession>
<dbReference type="InterPro" id="IPR010593">
    <property type="entry name" value="DUF1159"/>
</dbReference>
<dbReference type="AlphaFoldDB" id="A0A8G0ZQU6"/>
<dbReference type="PIRSF" id="PIRSF032064">
    <property type="entry name" value="UCP032064"/>
    <property type="match status" value="1"/>
</dbReference>
<dbReference type="Proteomes" id="UP000826300">
    <property type="component" value="Chromosome"/>
</dbReference>
<dbReference type="Pfam" id="PF05258">
    <property type="entry name" value="DciA"/>
    <property type="match status" value="1"/>
</dbReference>
<evidence type="ECO:0000313" key="1">
    <source>
        <dbReference type="EMBL" id="QYZ69766.1"/>
    </source>
</evidence>